<dbReference type="AlphaFoldDB" id="A0A1G2QPV0"/>
<dbReference type="Gene3D" id="3.40.50.720">
    <property type="entry name" value="NAD(P)-binding Rossmann-like Domain"/>
    <property type="match status" value="1"/>
</dbReference>
<sequence>MELKNKVVIVTGGSSGIGEATAMLFAKEGASLVISYKVNKSGAEKVAHQIEMAGGYVFIFQADLIIEKEAEELVKFTLEKFNRVDILVNNAGRYIDGDEWDGSSNIWIKSLEQNLVSVMNVSKYVIKEFQKQQSGVVINVASRHSISGQSDSLSYAAAKAGVVNVTQAYSKLLFPYGRANSISPGPVNCGYWLTAPKEELEETVAKMPYKKLLEPQDVANAIRFLVLDDKINGQNIVLDGGKSLV</sequence>
<evidence type="ECO:0000313" key="5">
    <source>
        <dbReference type="Proteomes" id="UP000177140"/>
    </source>
</evidence>
<dbReference type="InterPro" id="IPR036291">
    <property type="entry name" value="NAD(P)-bd_dom_sf"/>
</dbReference>
<dbReference type="Pfam" id="PF00106">
    <property type="entry name" value="adh_short"/>
    <property type="match status" value="1"/>
</dbReference>
<evidence type="ECO:0000256" key="1">
    <source>
        <dbReference type="ARBA" id="ARBA00006484"/>
    </source>
</evidence>
<dbReference type="InterPro" id="IPR020904">
    <property type="entry name" value="Sc_DH/Rdtase_CS"/>
</dbReference>
<dbReference type="PANTHER" id="PTHR43639">
    <property type="entry name" value="OXIDOREDUCTASE, SHORT-CHAIN DEHYDROGENASE/REDUCTASE FAMILY (AFU_ORTHOLOGUE AFUA_5G02870)"/>
    <property type="match status" value="1"/>
</dbReference>
<dbReference type="PROSITE" id="PS00061">
    <property type="entry name" value="ADH_SHORT"/>
    <property type="match status" value="1"/>
</dbReference>
<name>A0A1G2QPV0_9BACT</name>
<dbReference type="SUPFAM" id="SSF51735">
    <property type="entry name" value="NAD(P)-binding Rossmann-fold domains"/>
    <property type="match status" value="1"/>
</dbReference>
<evidence type="ECO:0000256" key="2">
    <source>
        <dbReference type="ARBA" id="ARBA00023002"/>
    </source>
</evidence>
<organism evidence="4 5">
    <name type="scientific">Candidatus Vogelbacteria bacterium RIFOXYD2_FULL_44_9</name>
    <dbReference type="NCBI Taxonomy" id="1802441"/>
    <lineage>
        <taxon>Bacteria</taxon>
        <taxon>Candidatus Vogeliibacteriota</taxon>
    </lineage>
</organism>
<evidence type="ECO:0000256" key="3">
    <source>
        <dbReference type="RuleBase" id="RU000363"/>
    </source>
</evidence>
<protein>
    <recommendedName>
        <fullName evidence="6">Oxidoreductase</fullName>
    </recommendedName>
</protein>
<evidence type="ECO:0000313" key="4">
    <source>
        <dbReference type="EMBL" id="OHA62654.1"/>
    </source>
</evidence>
<dbReference type="InterPro" id="IPR002347">
    <property type="entry name" value="SDR_fam"/>
</dbReference>
<dbReference type="GO" id="GO:0016491">
    <property type="term" value="F:oxidoreductase activity"/>
    <property type="evidence" value="ECO:0007669"/>
    <property type="project" value="UniProtKB-KW"/>
</dbReference>
<dbReference type="PANTHER" id="PTHR43639:SF1">
    <property type="entry name" value="SHORT-CHAIN DEHYDROGENASE_REDUCTASE FAMILY PROTEIN"/>
    <property type="match status" value="1"/>
</dbReference>
<dbReference type="EMBL" id="MHTM01000006">
    <property type="protein sequence ID" value="OHA62654.1"/>
    <property type="molecule type" value="Genomic_DNA"/>
</dbReference>
<reference evidence="4 5" key="1">
    <citation type="journal article" date="2016" name="Nat. Commun.">
        <title>Thousands of microbial genomes shed light on interconnected biogeochemical processes in an aquifer system.</title>
        <authorList>
            <person name="Anantharaman K."/>
            <person name="Brown C.T."/>
            <person name="Hug L.A."/>
            <person name="Sharon I."/>
            <person name="Castelle C.J."/>
            <person name="Probst A.J."/>
            <person name="Thomas B.C."/>
            <person name="Singh A."/>
            <person name="Wilkins M.J."/>
            <person name="Karaoz U."/>
            <person name="Brodie E.L."/>
            <person name="Williams K.H."/>
            <person name="Hubbard S.S."/>
            <person name="Banfield J.F."/>
        </authorList>
    </citation>
    <scope>NUCLEOTIDE SEQUENCE [LARGE SCALE GENOMIC DNA]</scope>
</reference>
<dbReference type="PRINTS" id="PR00080">
    <property type="entry name" value="SDRFAMILY"/>
</dbReference>
<comment type="similarity">
    <text evidence="1 3">Belongs to the short-chain dehydrogenases/reductases (SDR) family.</text>
</comment>
<dbReference type="PRINTS" id="PR00081">
    <property type="entry name" value="GDHRDH"/>
</dbReference>
<accession>A0A1G2QPV0</accession>
<keyword evidence="2" id="KW-0560">Oxidoreductase</keyword>
<dbReference type="CDD" id="cd05233">
    <property type="entry name" value="SDR_c"/>
    <property type="match status" value="1"/>
</dbReference>
<gene>
    <name evidence="4" type="ORF">A2556_02760</name>
</gene>
<dbReference type="Proteomes" id="UP000177140">
    <property type="component" value="Unassembled WGS sequence"/>
</dbReference>
<evidence type="ECO:0008006" key="6">
    <source>
        <dbReference type="Google" id="ProtNLM"/>
    </source>
</evidence>
<comment type="caution">
    <text evidence="4">The sequence shown here is derived from an EMBL/GenBank/DDBJ whole genome shotgun (WGS) entry which is preliminary data.</text>
</comment>
<proteinExistence type="inferred from homology"/>